<dbReference type="EMBL" id="JACHMX010000001">
    <property type="protein sequence ID" value="MBB5855598.1"/>
    <property type="molecule type" value="Genomic_DNA"/>
</dbReference>
<evidence type="ECO:0000313" key="3">
    <source>
        <dbReference type="Proteomes" id="UP000580861"/>
    </source>
</evidence>
<feature type="transmembrane region" description="Helical" evidence="1">
    <location>
        <begin position="28"/>
        <end position="49"/>
    </location>
</feature>
<feature type="transmembrane region" description="Helical" evidence="1">
    <location>
        <begin position="69"/>
        <end position="90"/>
    </location>
</feature>
<protein>
    <submittedName>
        <fullName evidence="2">Uncharacterized protein</fullName>
    </submittedName>
</protein>
<proteinExistence type="predicted"/>
<dbReference type="AlphaFoldDB" id="A0A841BAD9"/>
<comment type="caution">
    <text evidence="2">The sequence shown here is derived from an EMBL/GenBank/DDBJ whole genome shotgun (WGS) entry which is preliminary data.</text>
</comment>
<dbReference type="Proteomes" id="UP000580861">
    <property type="component" value="Unassembled WGS sequence"/>
</dbReference>
<gene>
    <name evidence="2" type="ORF">HDA45_005685</name>
</gene>
<sequence>MTHFFWVGPGEFVILDVLRTGRVGAESVLFSLAVFLAALTSVTSVRLAARAGLDLFARLVFLPVHTWSVVMLAVDLAVLAAAWFVAGRAAGTVRGKGSR</sequence>
<keyword evidence="1" id="KW-0812">Transmembrane</keyword>
<evidence type="ECO:0000313" key="2">
    <source>
        <dbReference type="EMBL" id="MBB5855598.1"/>
    </source>
</evidence>
<accession>A0A841BAD9</accession>
<organism evidence="2 3">
    <name type="scientific">Amycolatopsis umgeniensis</name>
    <dbReference type="NCBI Taxonomy" id="336628"/>
    <lineage>
        <taxon>Bacteria</taxon>
        <taxon>Bacillati</taxon>
        <taxon>Actinomycetota</taxon>
        <taxon>Actinomycetes</taxon>
        <taxon>Pseudonocardiales</taxon>
        <taxon>Pseudonocardiaceae</taxon>
        <taxon>Amycolatopsis</taxon>
    </lineage>
</organism>
<reference evidence="2 3" key="1">
    <citation type="submission" date="2020-08" db="EMBL/GenBank/DDBJ databases">
        <title>Sequencing the genomes of 1000 actinobacteria strains.</title>
        <authorList>
            <person name="Klenk H.-P."/>
        </authorList>
    </citation>
    <scope>NUCLEOTIDE SEQUENCE [LARGE SCALE GENOMIC DNA]</scope>
    <source>
        <strain evidence="2 3">DSM 45272</strain>
    </source>
</reference>
<dbReference type="RefSeq" id="WP_343072172.1">
    <property type="nucleotide sequence ID" value="NZ_JACHMX010000001.1"/>
</dbReference>
<keyword evidence="1" id="KW-0472">Membrane</keyword>
<keyword evidence="1" id="KW-1133">Transmembrane helix</keyword>
<name>A0A841BAD9_9PSEU</name>
<keyword evidence="3" id="KW-1185">Reference proteome</keyword>
<evidence type="ECO:0000256" key="1">
    <source>
        <dbReference type="SAM" id="Phobius"/>
    </source>
</evidence>